<organism evidence="3 4">
    <name type="scientific">Carex littledalei</name>
    <dbReference type="NCBI Taxonomy" id="544730"/>
    <lineage>
        <taxon>Eukaryota</taxon>
        <taxon>Viridiplantae</taxon>
        <taxon>Streptophyta</taxon>
        <taxon>Embryophyta</taxon>
        <taxon>Tracheophyta</taxon>
        <taxon>Spermatophyta</taxon>
        <taxon>Magnoliopsida</taxon>
        <taxon>Liliopsida</taxon>
        <taxon>Poales</taxon>
        <taxon>Cyperaceae</taxon>
        <taxon>Cyperoideae</taxon>
        <taxon>Cariceae</taxon>
        <taxon>Carex</taxon>
        <taxon>Carex subgen. Euthyceras</taxon>
    </lineage>
</organism>
<proteinExistence type="predicted"/>
<evidence type="ECO:0000313" key="3">
    <source>
        <dbReference type="EMBL" id="KAF3340389.1"/>
    </source>
</evidence>
<dbReference type="PANTHER" id="PTHR37744:SF1">
    <property type="entry name" value="STAR LIPID TRANSFER-LIKE PROTEIN"/>
    <property type="match status" value="1"/>
</dbReference>
<feature type="region of interest" description="Disordered" evidence="1">
    <location>
        <begin position="90"/>
        <end position="110"/>
    </location>
</feature>
<gene>
    <name evidence="3" type="ORF">FCM35_KLT16160</name>
</gene>
<keyword evidence="4" id="KW-1185">Reference proteome</keyword>
<dbReference type="OrthoDB" id="1905234at2759"/>
<dbReference type="AlphaFoldDB" id="A0A833RFK9"/>
<comment type="caution">
    <text evidence="3">The sequence shown here is derived from an EMBL/GenBank/DDBJ whole genome shotgun (WGS) entry which is preliminary data.</text>
</comment>
<sequence length="110" mass="11791">MSQEAEAVGIGDQRWIWWAAASSAQLVAGVVWCRRGYSGTGVSMPLKAFANATLFLSSAASAATASFFASGYQSLEDVQDAGERCRRWMGAPPKRTARNNISFQPSDLIA</sequence>
<feature type="transmembrane region" description="Helical" evidence="2">
    <location>
        <begin position="15"/>
        <end position="37"/>
    </location>
</feature>
<evidence type="ECO:0000313" key="4">
    <source>
        <dbReference type="Proteomes" id="UP000623129"/>
    </source>
</evidence>
<protein>
    <submittedName>
        <fullName evidence="3">Uncharacterized protein</fullName>
    </submittedName>
</protein>
<feature type="compositionally biased region" description="Polar residues" evidence="1">
    <location>
        <begin position="98"/>
        <end position="110"/>
    </location>
</feature>
<evidence type="ECO:0000256" key="1">
    <source>
        <dbReference type="SAM" id="MobiDB-lite"/>
    </source>
</evidence>
<dbReference type="PANTHER" id="PTHR37744">
    <property type="entry name" value="STAR LIPID TRANSFER-LIKE PROTEIN"/>
    <property type="match status" value="1"/>
</dbReference>
<reference evidence="3" key="1">
    <citation type="submission" date="2020-01" db="EMBL/GenBank/DDBJ databases">
        <title>Genome sequence of Kobresia littledalei, the first chromosome-level genome in the family Cyperaceae.</title>
        <authorList>
            <person name="Qu G."/>
        </authorList>
    </citation>
    <scope>NUCLEOTIDE SEQUENCE</scope>
    <source>
        <strain evidence="3">C.B.Clarke</strain>
        <tissue evidence="3">Leaf</tissue>
    </source>
</reference>
<accession>A0A833RFK9</accession>
<keyword evidence="2" id="KW-0812">Transmembrane</keyword>
<keyword evidence="2" id="KW-1133">Transmembrane helix</keyword>
<evidence type="ECO:0000256" key="2">
    <source>
        <dbReference type="SAM" id="Phobius"/>
    </source>
</evidence>
<dbReference type="Proteomes" id="UP000623129">
    <property type="component" value="Unassembled WGS sequence"/>
</dbReference>
<dbReference type="EMBL" id="SWLB01000003">
    <property type="protein sequence ID" value="KAF3340389.1"/>
    <property type="molecule type" value="Genomic_DNA"/>
</dbReference>
<keyword evidence="2" id="KW-0472">Membrane</keyword>
<name>A0A833RFK9_9POAL</name>